<organism evidence="1 2">
    <name type="scientific">Ridgeia piscesae</name>
    <name type="common">Tubeworm</name>
    <dbReference type="NCBI Taxonomy" id="27915"/>
    <lineage>
        <taxon>Eukaryota</taxon>
        <taxon>Metazoa</taxon>
        <taxon>Spiralia</taxon>
        <taxon>Lophotrochozoa</taxon>
        <taxon>Annelida</taxon>
        <taxon>Polychaeta</taxon>
        <taxon>Sedentaria</taxon>
        <taxon>Canalipalpata</taxon>
        <taxon>Sabellida</taxon>
        <taxon>Siboglinidae</taxon>
        <taxon>Ridgeia</taxon>
    </lineage>
</organism>
<dbReference type="AlphaFoldDB" id="A0AAD9NBU3"/>
<gene>
    <name evidence="1" type="ORF">NP493_1578g00000</name>
</gene>
<evidence type="ECO:0000313" key="1">
    <source>
        <dbReference type="EMBL" id="KAK2161484.1"/>
    </source>
</evidence>
<name>A0AAD9NBU3_RIDPI</name>
<keyword evidence="2" id="KW-1185">Reference proteome</keyword>
<protein>
    <submittedName>
        <fullName evidence="1">Uncharacterized protein</fullName>
    </submittedName>
</protein>
<reference evidence="1" key="1">
    <citation type="journal article" date="2023" name="Mol. Biol. Evol.">
        <title>Third-Generation Sequencing Reveals the Adaptive Role of the Epigenome in Three Deep-Sea Polychaetes.</title>
        <authorList>
            <person name="Perez M."/>
            <person name="Aroh O."/>
            <person name="Sun Y."/>
            <person name="Lan Y."/>
            <person name="Juniper S.K."/>
            <person name="Young C.R."/>
            <person name="Angers B."/>
            <person name="Qian P.Y."/>
        </authorList>
    </citation>
    <scope>NUCLEOTIDE SEQUENCE</scope>
    <source>
        <strain evidence="1">R07B-5</strain>
    </source>
</reference>
<dbReference type="Proteomes" id="UP001209878">
    <property type="component" value="Unassembled WGS sequence"/>
</dbReference>
<proteinExistence type="predicted"/>
<evidence type="ECO:0000313" key="2">
    <source>
        <dbReference type="Proteomes" id="UP001209878"/>
    </source>
</evidence>
<comment type="caution">
    <text evidence="1">The sequence shown here is derived from an EMBL/GenBank/DDBJ whole genome shotgun (WGS) entry which is preliminary data.</text>
</comment>
<dbReference type="EMBL" id="JAODUO010001577">
    <property type="protein sequence ID" value="KAK2161484.1"/>
    <property type="molecule type" value="Genomic_DNA"/>
</dbReference>
<accession>A0AAD9NBU3</accession>
<sequence length="89" mass="10038">MARTNLEVKVVLIDVDLVMVVDAVLISASGNRRGRTLAQVYQLPNSHLKQRGVCYMSATERAKLLRSGTRAFENLHSRDSRYFETTVGR</sequence>